<name>T0ZQA7_9ZZZZ</name>
<feature type="transmembrane region" description="Helical" evidence="8">
    <location>
        <begin position="28"/>
        <end position="46"/>
    </location>
</feature>
<dbReference type="PANTHER" id="PTHR43867:SF2">
    <property type="entry name" value="CELLULOSE SYNTHASE CATALYTIC SUBUNIT A [UDP-FORMING]"/>
    <property type="match status" value="1"/>
</dbReference>
<dbReference type="InterPro" id="IPR029044">
    <property type="entry name" value="Nucleotide-diphossugar_trans"/>
</dbReference>
<accession>T0ZQA7</accession>
<evidence type="ECO:0000256" key="1">
    <source>
        <dbReference type="ARBA" id="ARBA00004141"/>
    </source>
</evidence>
<evidence type="ECO:0000256" key="4">
    <source>
        <dbReference type="ARBA" id="ARBA00022692"/>
    </source>
</evidence>
<keyword evidence="2" id="KW-0328">Glycosyltransferase</keyword>
<evidence type="ECO:0000256" key="6">
    <source>
        <dbReference type="ARBA" id="ARBA00023136"/>
    </source>
</evidence>
<dbReference type="GO" id="GO:0016758">
    <property type="term" value="F:hexosyltransferase activity"/>
    <property type="evidence" value="ECO:0007669"/>
    <property type="project" value="TreeGrafter"/>
</dbReference>
<evidence type="ECO:0000256" key="7">
    <source>
        <dbReference type="SAM" id="MobiDB-lite"/>
    </source>
</evidence>
<evidence type="ECO:0000256" key="3">
    <source>
        <dbReference type="ARBA" id="ARBA00022679"/>
    </source>
</evidence>
<keyword evidence="6 8" id="KW-0472">Membrane</keyword>
<organism evidence="9">
    <name type="scientific">mine drainage metagenome</name>
    <dbReference type="NCBI Taxonomy" id="410659"/>
    <lineage>
        <taxon>unclassified sequences</taxon>
        <taxon>metagenomes</taxon>
        <taxon>ecological metagenomes</taxon>
    </lineage>
</organism>
<sequence length="147" mass="16051">RVSAVISTLLILAYLTWRAGFTLVLWNLPSAILSIAFLFAEIVGALQQSIHFMLAMRPPARHPVKPLSGVPSVAVLVPTYNEPIAVLERTLVGCARLNYPAHTVYLLDDGHRAWAETLASQVGGQRIAPGPTTRTRKRGISTPSCRR</sequence>
<feature type="compositionally biased region" description="Basic residues" evidence="7">
    <location>
        <begin position="134"/>
        <end position="147"/>
    </location>
</feature>
<evidence type="ECO:0000256" key="5">
    <source>
        <dbReference type="ARBA" id="ARBA00022989"/>
    </source>
</evidence>
<dbReference type="Gene3D" id="3.90.550.10">
    <property type="entry name" value="Spore Coat Polysaccharide Biosynthesis Protein SpsA, Chain A"/>
    <property type="match status" value="1"/>
</dbReference>
<feature type="region of interest" description="Disordered" evidence="7">
    <location>
        <begin position="125"/>
        <end position="147"/>
    </location>
</feature>
<protein>
    <submittedName>
        <fullName evidence="9">Cellulose synthase (UDP-forming)</fullName>
    </submittedName>
</protein>
<comment type="caution">
    <text evidence="9">The sequence shown here is derived from an EMBL/GenBank/DDBJ whole genome shotgun (WGS) entry which is preliminary data.</text>
</comment>
<dbReference type="InterPro" id="IPR050321">
    <property type="entry name" value="Glycosyltr_2/OpgH_subfam"/>
</dbReference>
<dbReference type="PANTHER" id="PTHR43867">
    <property type="entry name" value="CELLULOSE SYNTHASE CATALYTIC SUBUNIT A [UDP-FORMING]"/>
    <property type="match status" value="1"/>
</dbReference>
<evidence type="ECO:0000256" key="2">
    <source>
        <dbReference type="ARBA" id="ARBA00022676"/>
    </source>
</evidence>
<dbReference type="EMBL" id="AUZX01014875">
    <property type="protein sequence ID" value="EQD30919.1"/>
    <property type="molecule type" value="Genomic_DNA"/>
</dbReference>
<reference evidence="9" key="1">
    <citation type="submission" date="2013-08" db="EMBL/GenBank/DDBJ databases">
        <authorList>
            <person name="Mendez C."/>
            <person name="Richter M."/>
            <person name="Ferrer M."/>
            <person name="Sanchez J."/>
        </authorList>
    </citation>
    <scope>NUCLEOTIDE SEQUENCE</scope>
</reference>
<feature type="non-terminal residue" evidence="9">
    <location>
        <position position="1"/>
    </location>
</feature>
<keyword evidence="3" id="KW-0808">Transferase</keyword>
<keyword evidence="5 8" id="KW-1133">Transmembrane helix</keyword>
<evidence type="ECO:0000313" key="9">
    <source>
        <dbReference type="EMBL" id="EQD30919.1"/>
    </source>
</evidence>
<reference evidence="9" key="2">
    <citation type="journal article" date="2014" name="ISME J.">
        <title>Microbial stratification in low pH oxic and suboxic macroscopic growths along an acid mine drainage.</title>
        <authorList>
            <person name="Mendez-Garcia C."/>
            <person name="Mesa V."/>
            <person name="Sprenger R.R."/>
            <person name="Richter M."/>
            <person name="Diez M.S."/>
            <person name="Solano J."/>
            <person name="Bargiela R."/>
            <person name="Golyshina O.V."/>
            <person name="Manteca A."/>
            <person name="Ramos J.L."/>
            <person name="Gallego J.R."/>
            <person name="Llorente I."/>
            <person name="Martins Dos Santos V.A."/>
            <person name="Jensen O.N."/>
            <person name="Pelaez A.I."/>
            <person name="Sanchez J."/>
            <person name="Ferrer M."/>
        </authorList>
    </citation>
    <scope>NUCLEOTIDE SEQUENCE</scope>
</reference>
<gene>
    <name evidence="9" type="ORF">B1A_20165</name>
</gene>
<dbReference type="GO" id="GO:0005886">
    <property type="term" value="C:plasma membrane"/>
    <property type="evidence" value="ECO:0007669"/>
    <property type="project" value="TreeGrafter"/>
</dbReference>
<comment type="subcellular location">
    <subcellularLocation>
        <location evidence="1">Membrane</location>
        <topology evidence="1">Multi-pass membrane protein</topology>
    </subcellularLocation>
</comment>
<evidence type="ECO:0000256" key="8">
    <source>
        <dbReference type="SAM" id="Phobius"/>
    </source>
</evidence>
<dbReference type="SUPFAM" id="SSF53448">
    <property type="entry name" value="Nucleotide-diphospho-sugar transferases"/>
    <property type="match status" value="1"/>
</dbReference>
<dbReference type="AlphaFoldDB" id="T0ZQA7"/>
<keyword evidence="4 8" id="KW-0812">Transmembrane</keyword>
<proteinExistence type="predicted"/>